<dbReference type="PANTHER" id="PTHR23221">
    <property type="entry name" value="GLYCOSYLPHOSPHATIDYLINOSITOL PHOSPHOLIPASE D"/>
    <property type="match status" value="1"/>
</dbReference>
<evidence type="ECO:0000256" key="3">
    <source>
        <dbReference type="ARBA" id="ARBA00022801"/>
    </source>
</evidence>
<keyword evidence="4" id="KW-0325">Glycoprotein</keyword>
<sequence>MGKHRTAAVAASLLLLGGAAITAAGSPAAAGPLPPPATHDDFNGDGYPDLVVSAPDATIGGHTKAGYIAVLYGGASGISTSKRTVISQNTAGVPGSAETGDRFGRATASGDFDGDGFPDLAVGMPGEDIGTVTDAGAITVLWGSARGLTGDSLWLEDDIPAAGNAYGRAVATGDFDEAGRAELATLTGQDFVYYRFEASGPSAAPRAVRAHSRRVGAHSPGGGKAADATVNAVGLTAGDYNRDHHDDLIVLGTASDGTDTVGWAQSWFGTATGELTLGRDFAGGTVGASGDIDGDGYDDLVTAYPAQKGSSGQIKVWRGSADGPVGQTGPDDPRVWTQESPGVPGTAEAGDRWGSDLSIGDVNGDQFPDVAIGADGEDIGSVADAGAVWLLRGSAQGLTATGAQSFDQNSADVPGTAEKSDRFGGQVRLIDANRDGKAGLIAAAPGENTDDGVAWLFNGTASGLTAKGSWTFGGGSLNAPSADARFGATLAE</sequence>
<dbReference type="RefSeq" id="WP_189130969.1">
    <property type="nucleotide sequence ID" value="NZ_BMMS01000006.1"/>
</dbReference>
<reference evidence="7" key="1">
    <citation type="journal article" date="2014" name="Int. J. Syst. Evol. Microbiol.">
        <title>Complete genome sequence of Corynebacterium casei LMG S-19264T (=DSM 44701T), isolated from a smear-ripened cheese.</title>
        <authorList>
            <consortium name="US DOE Joint Genome Institute (JGI-PGF)"/>
            <person name="Walter F."/>
            <person name="Albersmeier A."/>
            <person name="Kalinowski J."/>
            <person name="Ruckert C."/>
        </authorList>
    </citation>
    <scope>NUCLEOTIDE SEQUENCE</scope>
    <source>
        <strain evidence="7">CGMCC 4.7201</strain>
    </source>
</reference>
<keyword evidence="3" id="KW-0378">Hydrolase</keyword>
<dbReference type="PANTHER" id="PTHR23221:SF7">
    <property type="entry name" value="PHOSPHATIDYLINOSITOL-GLYCAN-SPECIFIC PHOSPHOLIPASE D"/>
    <property type="match status" value="1"/>
</dbReference>
<gene>
    <name evidence="7" type="ORF">GCM10012280_17540</name>
</gene>
<dbReference type="InterPro" id="IPR028994">
    <property type="entry name" value="Integrin_alpha_N"/>
</dbReference>
<dbReference type="SMART" id="SM00191">
    <property type="entry name" value="Int_alpha"/>
    <property type="match status" value="5"/>
</dbReference>
<dbReference type="GO" id="GO:0016787">
    <property type="term" value="F:hydrolase activity"/>
    <property type="evidence" value="ECO:0007669"/>
    <property type="project" value="UniProtKB-KW"/>
</dbReference>
<evidence type="ECO:0008006" key="9">
    <source>
        <dbReference type="Google" id="ProtNLM"/>
    </source>
</evidence>
<dbReference type="PROSITE" id="PS51470">
    <property type="entry name" value="FG_GAP"/>
    <property type="match status" value="2"/>
</dbReference>
<proteinExistence type="predicted"/>
<evidence type="ECO:0000256" key="5">
    <source>
        <dbReference type="SAM" id="MobiDB-lite"/>
    </source>
</evidence>
<dbReference type="SUPFAM" id="SSF69318">
    <property type="entry name" value="Integrin alpha N-terminal domain"/>
    <property type="match status" value="1"/>
</dbReference>
<feature type="signal peptide" evidence="6">
    <location>
        <begin position="1"/>
        <end position="30"/>
    </location>
</feature>
<dbReference type="Gene3D" id="2.130.10.130">
    <property type="entry name" value="Integrin alpha, N-terminal"/>
    <property type="match status" value="4"/>
</dbReference>
<dbReference type="EMBL" id="BMMS01000006">
    <property type="protein sequence ID" value="GGO84931.1"/>
    <property type="molecule type" value="Genomic_DNA"/>
</dbReference>
<dbReference type="InterPro" id="IPR013519">
    <property type="entry name" value="Int_alpha_beta-p"/>
</dbReference>
<evidence type="ECO:0000256" key="1">
    <source>
        <dbReference type="ARBA" id="ARBA00022729"/>
    </source>
</evidence>
<evidence type="ECO:0000256" key="2">
    <source>
        <dbReference type="ARBA" id="ARBA00022737"/>
    </source>
</evidence>
<keyword evidence="2" id="KW-0677">Repeat</keyword>
<dbReference type="Proteomes" id="UP000641932">
    <property type="component" value="Unassembled WGS sequence"/>
</dbReference>
<name>A0A917ZM60_9ACTN</name>
<dbReference type="Pfam" id="PF01839">
    <property type="entry name" value="FG-GAP"/>
    <property type="match status" value="4"/>
</dbReference>
<keyword evidence="8" id="KW-1185">Reference proteome</keyword>
<feature type="region of interest" description="Disordered" evidence="5">
    <location>
        <begin position="321"/>
        <end position="352"/>
    </location>
</feature>
<dbReference type="InterPro" id="IPR013517">
    <property type="entry name" value="FG-GAP"/>
</dbReference>
<evidence type="ECO:0000256" key="4">
    <source>
        <dbReference type="ARBA" id="ARBA00023180"/>
    </source>
</evidence>
<keyword evidence="1 6" id="KW-0732">Signal</keyword>
<evidence type="ECO:0000313" key="7">
    <source>
        <dbReference type="EMBL" id="GGO84931.1"/>
    </source>
</evidence>
<reference evidence="7" key="2">
    <citation type="submission" date="2020-09" db="EMBL/GenBank/DDBJ databases">
        <authorList>
            <person name="Sun Q."/>
            <person name="Zhou Y."/>
        </authorList>
    </citation>
    <scope>NUCLEOTIDE SEQUENCE</scope>
    <source>
        <strain evidence="7">CGMCC 4.7201</strain>
    </source>
</reference>
<protein>
    <recommendedName>
        <fullName evidence="9">FG-GAP repeat protein</fullName>
    </recommendedName>
</protein>
<accession>A0A917ZM60</accession>
<feature type="chain" id="PRO_5039644122" description="FG-GAP repeat protein" evidence="6">
    <location>
        <begin position="31"/>
        <end position="492"/>
    </location>
</feature>
<evidence type="ECO:0000256" key="6">
    <source>
        <dbReference type="SAM" id="SignalP"/>
    </source>
</evidence>
<dbReference type="AlphaFoldDB" id="A0A917ZM60"/>
<comment type="caution">
    <text evidence="7">The sequence shown here is derived from an EMBL/GenBank/DDBJ whole genome shotgun (WGS) entry which is preliminary data.</text>
</comment>
<evidence type="ECO:0000313" key="8">
    <source>
        <dbReference type="Proteomes" id="UP000641932"/>
    </source>
</evidence>
<organism evidence="7 8">
    <name type="scientific">Wenjunlia tyrosinilytica</name>
    <dbReference type="NCBI Taxonomy" id="1544741"/>
    <lineage>
        <taxon>Bacteria</taxon>
        <taxon>Bacillati</taxon>
        <taxon>Actinomycetota</taxon>
        <taxon>Actinomycetes</taxon>
        <taxon>Kitasatosporales</taxon>
        <taxon>Streptomycetaceae</taxon>
        <taxon>Wenjunlia</taxon>
    </lineage>
</organism>